<keyword evidence="9 15" id="KW-1133">Transmembrane helix</keyword>
<keyword evidence="10" id="KW-0560">Oxidoreductase</keyword>
<evidence type="ECO:0000256" key="7">
    <source>
        <dbReference type="ARBA" id="ARBA00022692"/>
    </source>
</evidence>
<dbReference type="GO" id="GO:0046872">
    <property type="term" value="F:metal ion binding"/>
    <property type="evidence" value="ECO:0007669"/>
    <property type="project" value="UniProtKB-UniRule"/>
</dbReference>
<evidence type="ECO:0000256" key="2">
    <source>
        <dbReference type="ARBA" id="ARBA00005073"/>
    </source>
</evidence>
<evidence type="ECO:0000256" key="6">
    <source>
        <dbReference type="ARBA" id="ARBA00022617"/>
    </source>
</evidence>
<dbReference type="GO" id="GO:0006782">
    <property type="term" value="P:protoporphyrinogen IX biosynthetic process"/>
    <property type="evidence" value="ECO:0007669"/>
    <property type="project" value="UniProtKB-UniRule"/>
</dbReference>
<gene>
    <name evidence="16" type="ORF">CKA81_03315</name>
</gene>
<evidence type="ECO:0000256" key="5">
    <source>
        <dbReference type="ARBA" id="ARBA00022475"/>
    </source>
</evidence>
<accession>A0A410G9J7</accession>
<evidence type="ECO:0000256" key="12">
    <source>
        <dbReference type="ARBA" id="ARBA00023136"/>
    </source>
</evidence>
<dbReference type="GO" id="GO:0005886">
    <property type="term" value="C:plasma membrane"/>
    <property type="evidence" value="ECO:0007669"/>
    <property type="project" value="UniProtKB-SubCell"/>
</dbReference>
<dbReference type="UniPathway" id="UPA00251">
    <property type="reaction ID" value="UER00324"/>
</dbReference>
<dbReference type="AlphaFoldDB" id="A0A410G9J7"/>
<feature type="transmembrane region" description="Helical" evidence="15">
    <location>
        <begin position="48"/>
        <end position="70"/>
    </location>
</feature>
<feature type="transmembrane region" description="Helical" evidence="15">
    <location>
        <begin position="115"/>
        <end position="135"/>
    </location>
</feature>
<name>A0A410G9J7_9BURK</name>
<dbReference type="KEGG" id="pus:CKA81_03315"/>
<keyword evidence="17" id="KW-1185">Reference proteome</keyword>
<keyword evidence="5 14" id="KW-1003">Cell membrane</keyword>
<evidence type="ECO:0000256" key="9">
    <source>
        <dbReference type="ARBA" id="ARBA00022989"/>
    </source>
</evidence>
<evidence type="ECO:0000256" key="13">
    <source>
        <dbReference type="ARBA" id="ARBA00048390"/>
    </source>
</evidence>
<dbReference type="InterPro" id="IPR005265">
    <property type="entry name" value="HemJ-like"/>
</dbReference>
<dbReference type="GO" id="GO:0070818">
    <property type="term" value="F:protoporphyrinogen oxidase activity"/>
    <property type="evidence" value="ECO:0007669"/>
    <property type="project" value="UniProtKB-UniRule"/>
</dbReference>
<keyword evidence="12 14" id="KW-0472">Membrane</keyword>
<protein>
    <recommendedName>
        <fullName evidence="4 14">Protoporphyrinogen IX oxidase</fullName>
        <ecNumber evidence="14">1.3.99.-</ecNumber>
    </recommendedName>
</protein>
<evidence type="ECO:0000256" key="8">
    <source>
        <dbReference type="ARBA" id="ARBA00022723"/>
    </source>
</evidence>
<comment type="similarity">
    <text evidence="3 14">Belongs to the HemJ family.</text>
</comment>
<dbReference type="PIRSF" id="PIRSF004638">
    <property type="entry name" value="UCP004638"/>
    <property type="match status" value="1"/>
</dbReference>
<evidence type="ECO:0000256" key="10">
    <source>
        <dbReference type="ARBA" id="ARBA00023002"/>
    </source>
</evidence>
<dbReference type="Pfam" id="PF03653">
    <property type="entry name" value="UPF0093"/>
    <property type="match status" value="1"/>
</dbReference>
<sequence length="149" mass="16291">MGWLMAAHIATLTIWSAGLLYLPVLYMVNRKEHNAETLRRLRVISRVAYTRIASPAAVLAILTGTALVYVADASGAWLAAKLAVVTLMGVFHAYCGHMLALLGHEGQHKAQRHTIAGWQLIVPLLLIPTVLWLVLAKPAFFANMEGGPW</sequence>
<keyword evidence="6 14" id="KW-0349">Heme</keyword>
<evidence type="ECO:0000313" key="17">
    <source>
        <dbReference type="Proteomes" id="UP000283474"/>
    </source>
</evidence>
<evidence type="ECO:0000256" key="15">
    <source>
        <dbReference type="SAM" id="Phobius"/>
    </source>
</evidence>
<evidence type="ECO:0000256" key="1">
    <source>
        <dbReference type="ARBA" id="ARBA00004651"/>
    </source>
</evidence>
<dbReference type="EMBL" id="CP022987">
    <property type="protein sequence ID" value="QAA92982.1"/>
    <property type="molecule type" value="Genomic_DNA"/>
</dbReference>
<comment type="function">
    <text evidence="14">Catalyzes the oxidation of protoporphyrinogen IX to protoporphyrin IX.</text>
</comment>
<keyword evidence="7 15" id="KW-0812">Transmembrane</keyword>
<evidence type="ECO:0000313" key="16">
    <source>
        <dbReference type="EMBL" id="QAA92982.1"/>
    </source>
</evidence>
<dbReference type="Proteomes" id="UP000283474">
    <property type="component" value="Chromosome"/>
</dbReference>
<proteinExistence type="inferred from homology"/>
<comment type="catalytic activity">
    <reaction evidence="13 14">
        <text>protoporphyrinogen IX + 3 A = protoporphyrin IX + 3 AH2</text>
        <dbReference type="Rhea" id="RHEA:62000"/>
        <dbReference type="ChEBI" id="CHEBI:13193"/>
        <dbReference type="ChEBI" id="CHEBI:17499"/>
        <dbReference type="ChEBI" id="CHEBI:57306"/>
        <dbReference type="ChEBI" id="CHEBI:57307"/>
    </reaction>
</comment>
<evidence type="ECO:0000256" key="14">
    <source>
        <dbReference type="PIRNR" id="PIRNR004638"/>
    </source>
</evidence>
<feature type="transmembrane region" description="Helical" evidence="15">
    <location>
        <begin position="6"/>
        <end position="28"/>
    </location>
</feature>
<evidence type="ECO:0000256" key="11">
    <source>
        <dbReference type="ARBA" id="ARBA00023004"/>
    </source>
</evidence>
<comment type="cofactor">
    <cofactor evidence="14">
        <name>heme b</name>
        <dbReference type="ChEBI" id="CHEBI:60344"/>
    </cofactor>
    <text evidence="14">Binds 1 heme b (iron(II)-protoporphyrin IX) group per subunit.</text>
</comment>
<dbReference type="PANTHER" id="PTHR40255">
    <property type="entry name" value="UPF0093 MEMBRANE PROTEIN SLR1790"/>
    <property type="match status" value="1"/>
</dbReference>
<comment type="subcellular location">
    <subcellularLocation>
        <location evidence="1">Cell membrane</location>
        <topology evidence="1">Multi-pass membrane protein</topology>
    </subcellularLocation>
</comment>
<dbReference type="OrthoDB" id="5770094at2"/>
<comment type="pathway">
    <text evidence="2 14">Porphyrin-containing compound metabolism; protoporphyrin-IX biosynthesis; protoporphyrin-IX from protoporphyrinogen-IX: step 1/1.</text>
</comment>
<evidence type="ECO:0000256" key="4">
    <source>
        <dbReference type="ARBA" id="ARBA00017504"/>
    </source>
</evidence>
<evidence type="ECO:0000256" key="3">
    <source>
        <dbReference type="ARBA" id="ARBA00006501"/>
    </source>
</evidence>
<organism evidence="16 17">
    <name type="scientific">Pollutimonas thiosulfatoxidans</name>
    <dbReference type="NCBI Taxonomy" id="2028345"/>
    <lineage>
        <taxon>Bacteria</taxon>
        <taxon>Pseudomonadati</taxon>
        <taxon>Pseudomonadota</taxon>
        <taxon>Betaproteobacteria</taxon>
        <taxon>Burkholderiales</taxon>
        <taxon>Alcaligenaceae</taxon>
        <taxon>Pollutimonas</taxon>
    </lineage>
</organism>
<feature type="transmembrane region" description="Helical" evidence="15">
    <location>
        <begin position="82"/>
        <end position="103"/>
    </location>
</feature>
<keyword evidence="11 14" id="KW-0408">Iron</keyword>
<dbReference type="PANTHER" id="PTHR40255:SF1">
    <property type="entry name" value="PROTOPORPHYRINOGEN IX OXIDASE"/>
    <property type="match status" value="1"/>
</dbReference>
<keyword evidence="8 14" id="KW-0479">Metal-binding</keyword>
<dbReference type="EC" id="1.3.99.-" evidence="14"/>
<reference evidence="16 17" key="1">
    <citation type="submission" date="2017-08" db="EMBL/GenBank/DDBJ databases">
        <authorList>
            <person name="Park S.-J."/>
            <person name="Kim H."/>
        </authorList>
    </citation>
    <scope>NUCLEOTIDE SEQUENCE [LARGE SCALE GENOMIC DNA]</scope>
    <source>
        <strain evidence="17">ye3</strain>
    </source>
</reference>